<sequence length="152" mass="17277">MVIAPELSKSLLYLYNVAPRRLTHAQSGSAGIGMLQSNGHGNPNSDINSYTNSFFDSYTHSSFNSERNSDLGSDRNLDRGNYDVDLSINNFRHNTVQFLRHLYTSSNLLTWVPRLHIENPIFHYLFRTTDFVTCIHDYPATATDSGWITVTE</sequence>
<organism evidence="1 2">
    <name type="scientific">Hyaloscypha bicolor E</name>
    <dbReference type="NCBI Taxonomy" id="1095630"/>
    <lineage>
        <taxon>Eukaryota</taxon>
        <taxon>Fungi</taxon>
        <taxon>Dikarya</taxon>
        <taxon>Ascomycota</taxon>
        <taxon>Pezizomycotina</taxon>
        <taxon>Leotiomycetes</taxon>
        <taxon>Helotiales</taxon>
        <taxon>Hyaloscyphaceae</taxon>
        <taxon>Hyaloscypha</taxon>
        <taxon>Hyaloscypha bicolor</taxon>
    </lineage>
</organism>
<proteinExistence type="predicted"/>
<keyword evidence="2" id="KW-1185">Reference proteome</keyword>
<gene>
    <name evidence="1" type="ORF">K444DRAFT_720698</name>
</gene>
<reference evidence="1 2" key="1">
    <citation type="submission" date="2016-04" db="EMBL/GenBank/DDBJ databases">
        <title>A degradative enzymes factory behind the ericoid mycorrhizal symbiosis.</title>
        <authorList>
            <consortium name="DOE Joint Genome Institute"/>
            <person name="Martino E."/>
            <person name="Morin E."/>
            <person name="Grelet G."/>
            <person name="Kuo A."/>
            <person name="Kohler A."/>
            <person name="Daghino S."/>
            <person name="Barry K."/>
            <person name="Choi C."/>
            <person name="Cichocki N."/>
            <person name="Clum A."/>
            <person name="Copeland A."/>
            <person name="Hainaut M."/>
            <person name="Haridas S."/>
            <person name="Labutti K."/>
            <person name="Lindquist E."/>
            <person name="Lipzen A."/>
            <person name="Khouja H.-R."/>
            <person name="Murat C."/>
            <person name="Ohm R."/>
            <person name="Olson A."/>
            <person name="Spatafora J."/>
            <person name="Veneault-Fourrey C."/>
            <person name="Henrissat B."/>
            <person name="Grigoriev I."/>
            <person name="Martin F."/>
            <person name="Perotto S."/>
        </authorList>
    </citation>
    <scope>NUCLEOTIDE SEQUENCE [LARGE SCALE GENOMIC DNA]</scope>
    <source>
        <strain evidence="1 2">E</strain>
    </source>
</reference>
<accession>A0A2J6TD93</accession>
<dbReference type="Proteomes" id="UP000235371">
    <property type="component" value="Unassembled WGS sequence"/>
</dbReference>
<dbReference type="GeneID" id="36596563"/>
<name>A0A2J6TD93_9HELO</name>
<dbReference type="EMBL" id="KZ613787">
    <property type="protein sequence ID" value="PMD60996.1"/>
    <property type="molecule type" value="Genomic_DNA"/>
</dbReference>
<dbReference type="RefSeq" id="XP_024737900.1">
    <property type="nucleotide sequence ID" value="XM_024888487.1"/>
</dbReference>
<evidence type="ECO:0000313" key="2">
    <source>
        <dbReference type="Proteomes" id="UP000235371"/>
    </source>
</evidence>
<evidence type="ECO:0000313" key="1">
    <source>
        <dbReference type="EMBL" id="PMD60996.1"/>
    </source>
</evidence>
<dbReference type="AlphaFoldDB" id="A0A2J6TD93"/>
<protein>
    <submittedName>
        <fullName evidence="1">Uncharacterized protein</fullName>
    </submittedName>
</protein>
<dbReference type="InParanoid" id="A0A2J6TD93"/>